<dbReference type="eggNOG" id="COG0583">
    <property type="taxonomic scope" value="Bacteria"/>
</dbReference>
<evidence type="ECO:0000256" key="3">
    <source>
        <dbReference type="ARBA" id="ARBA00023125"/>
    </source>
</evidence>
<dbReference type="GO" id="GO:0032993">
    <property type="term" value="C:protein-DNA complex"/>
    <property type="evidence" value="ECO:0007669"/>
    <property type="project" value="TreeGrafter"/>
</dbReference>
<comment type="caution">
    <text evidence="6">The sequence shown here is derived from an EMBL/GenBank/DDBJ whole genome shotgun (WGS) entry which is preliminary data.</text>
</comment>
<dbReference type="Pfam" id="PF03466">
    <property type="entry name" value="LysR_substrate"/>
    <property type="match status" value="1"/>
</dbReference>
<keyword evidence="2" id="KW-0805">Transcription regulation</keyword>
<dbReference type="AlphaFoldDB" id="R1GU69"/>
<keyword evidence="7" id="KW-1185">Reference proteome</keyword>
<dbReference type="InterPro" id="IPR000847">
    <property type="entry name" value="LysR_HTH_N"/>
</dbReference>
<dbReference type="GO" id="GO:0003677">
    <property type="term" value="F:DNA binding"/>
    <property type="evidence" value="ECO:0007669"/>
    <property type="project" value="UniProtKB-KW"/>
</dbReference>
<dbReference type="CDD" id="cd08414">
    <property type="entry name" value="PBP2_LTTR_aromatics_like"/>
    <property type="match status" value="1"/>
</dbReference>
<dbReference type="EMBL" id="ANFM02000018">
    <property type="protein sequence ID" value="EOD79589.1"/>
    <property type="molecule type" value="Genomic_DNA"/>
</dbReference>
<name>R1GU69_9GAMM</name>
<dbReference type="GO" id="GO:0003700">
    <property type="term" value="F:DNA-binding transcription factor activity"/>
    <property type="evidence" value="ECO:0007669"/>
    <property type="project" value="InterPro"/>
</dbReference>
<dbReference type="Proteomes" id="UP000011223">
    <property type="component" value="Unassembled WGS sequence"/>
</dbReference>
<dbReference type="InterPro" id="IPR036388">
    <property type="entry name" value="WH-like_DNA-bd_sf"/>
</dbReference>
<comment type="similarity">
    <text evidence="1">Belongs to the LysR transcriptional regulatory family.</text>
</comment>
<dbReference type="SUPFAM" id="SSF46785">
    <property type="entry name" value="Winged helix' DNA-binding domain"/>
    <property type="match status" value="1"/>
</dbReference>
<sequence>MESRKLYREISAFLALAQHESFTKAAEYLGVSQPTLSRHVARLENKIGAELVLRDTRNVELTELGRIFASDLAKGADRIQLAYQSAQKMIEGKKGTLAIAYNTIPMNTYVLPILLRDFRAYYPDIETSLYSIPSHEQHTALASGDIDIAFCSSPFLESGYDYKTVSKHKLMAVISSSDSLAQKNELRPDDLLGKTLILGESKAWEPFNIQILEFLNSYSIEENPIIRAYDFDSLAALVMSGNGIGFFVEIAKEMRRPSLKVLPIEGFDKEISLYINWKTNSPNPALRLFIEHVLKTTNSHVTEEGVIDEISGL</sequence>
<feature type="domain" description="HTH lysR-type" evidence="5">
    <location>
        <begin position="1"/>
        <end position="62"/>
    </location>
</feature>
<evidence type="ECO:0000259" key="5">
    <source>
        <dbReference type="PROSITE" id="PS50931"/>
    </source>
</evidence>
<dbReference type="InterPro" id="IPR036390">
    <property type="entry name" value="WH_DNA-bd_sf"/>
</dbReference>
<proteinExistence type="inferred from homology"/>
<protein>
    <submittedName>
        <fullName evidence="6">Transcriptional regulator, LysR family</fullName>
    </submittedName>
</protein>
<accession>R1GU69</accession>
<evidence type="ECO:0000256" key="1">
    <source>
        <dbReference type="ARBA" id="ARBA00009437"/>
    </source>
</evidence>
<dbReference type="PANTHER" id="PTHR30346:SF28">
    <property type="entry name" value="HTH-TYPE TRANSCRIPTIONAL REGULATOR CYNR"/>
    <property type="match status" value="1"/>
</dbReference>
<evidence type="ECO:0000313" key="6">
    <source>
        <dbReference type="EMBL" id="EOD79589.1"/>
    </source>
</evidence>
<dbReference type="Gene3D" id="3.40.190.10">
    <property type="entry name" value="Periplasmic binding protein-like II"/>
    <property type="match status" value="2"/>
</dbReference>
<dbReference type="SUPFAM" id="SSF53850">
    <property type="entry name" value="Periplasmic binding protein-like II"/>
    <property type="match status" value="1"/>
</dbReference>
<evidence type="ECO:0000313" key="7">
    <source>
        <dbReference type="Proteomes" id="UP000011223"/>
    </source>
</evidence>
<dbReference type="FunFam" id="1.10.10.10:FF:000001">
    <property type="entry name" value="LysR family transcriptional regulator"/>
    <property type="match status" value="1"/>
</dbReference>
<keyword evidence="4" id="KW-0804">Transcription</keyword>
<dbReference type="PROSITE" id="PS50931">
    <property type="entry name" value="HTH_LYSR"/>
    <property type="match status" value="1"/>
</dbReference>
<keyword evidence="3" id="KW-0238">DNA-binding</keyword>
<evidence type="ECO:0000256" key="2">
    <source>
        <dbReference type="ARBA" id="ARBA00023015"/>
    </source>
</evidence>
<reference evidence="6 7" key="1">
    <citation type="journal article" date="2014" name="PLoS ONE">
        <title>Grimontia indica AK16(T), sp. nov., Isolated from a Seawater Sample Reports the Presence of Pathogenic Genes Similar to Vibrio Genus.</title>
        <authorList>
            <person name="Singh A."/>
            <person name="Vaidya B."/>
            <person name="Khatri I."/>
            <person name="Srinivas T.N."/>
            <person name="Subramanian S."/>
            <person name="Korpole S."/>
            <person name="Pinnaka A.K."/>
        </authorList>
    </citation>
    <scope>NUCLEOTIDE SEQUENCE [LARGE SCALE GENOMIC DNA]</scope>
    <source>
        <strain evidence="6 7">AK16</strain>
    </source>
</reference>
<dbReference type="PRINTS" id="PR00039">
    <property type="entry name" value="HTHLYSR"/>
</dbReference>
<dbReference type="Pfam" id="PF00126">
    <property type="entry name" value="HTH_1"/>
    <property type="match status" value="1"/>
</dbReference>
<dbReference type="PANTHER" id="PTHR30346">
    <property type="entry name" value="TRANSCRIPTIONAL DUAL REGULATOR HCAR-RELATED"/>
    <property type="match status" value="1"/>
</dbReference>
<dbReference type="RefSeq" id="WP_002538743.1">
    <property type="nucleotide sequence ID" value="NZ_ANFM02000018.1"/>
</dbReference>
<dbReference type="Gene3D" id="1.10.10.10">
    <property type="entry name" value="Winged helix-like DNA-binding domain superfamily/Winged helix DNA-binding domain"/>
    <property type="match status" value="1"/>
</dbReference>
<gene>
    <name evidence="6" type="ORF">D515_01383</name>
</gene>
<dbReference type="InterPro" id="IPR005119">
    <property type="entry name" value="LysR_subst-bd"/>
</dbReference>
<organism evidence="6 7">
    <name type="scientific">Grimontia indica</name>
    <dbReference type="NCBI Taxonomy" id="1056512"/>
    <lineage>
        <taxon>Bacteria</taxon>
        <taxon>Pseudomonadati</taxon>
        <taxon>Pseudomonadota</taxon>
        <taxon>Gammaproteobacteria</taxon>
        <taxon>Vibrionales</taxon>
        <taxon>Vibrionaceae</taxon>
        <taxon>Grimontia</taxon>
    </lineage>
</organism>
<evidence type="ECO:0000256" key="4">
    <source>
        <dbReference type="ARBA" id="ARBA00023163"/>
    </source>
</evidence>